<evidence type="ECO:0000256" key="5">
    <source>
        <dbReference type="ARBA" id="ARBA00022989"/>
    </source>
</evidence>
<keyword evidence="3" id="KW-1003">Cell membrane</keyword>
<evidence type="ECO:0000256" key="7">
    <source>
        <dbReference type="RuleBase" id="RU363032"/>
    </source>
</evidence>
<feature type="transmembrane region" description="Helical" evidence="7">
    <location>
        <begin position="93"/>
        <end position="113"/>
    </location>
</feature>
<dbReference type="SUPFAM" id="SSF161098">
    <property type="entry name" value="MetI-like"/>
    <property type="match status" value="1"/>
</dbReference>
<feature type="transmembrane region" description="Helical" evidence="7">
    <location>
        <begin position="155"/>
        <end position="173"/>
    </location>
</feature>
<comment type="subcellular location">
    <subcellularLocation>
        <location evidence="1 7">Cell membrane</location>
        <topology evidence="1 7">Multi-pass membrane protein</topology>
    </subcellularLocation>
</comment>
<evidence type="ECO:0000256" key="3">
    <source>
        <dbReference type="ARBA" id="ARBA00022475"/>
    </source>
</evidence>
<feature type="transmembrane region" description="Helical" evidence="7">
    <location>
        <begin position="125"/>
        <end position="149"/>
    </location>
</feature>
<reference evidence="10" key="1">
    <citation type="submission" date="2017-05" db="EMBL/GenBank/DDBJ databases">
        <title>Complete and WGS of Bordetella genogroups.</title>
        <authorList>
            <person name="Spilker T."/>
            <person name="Lipuma J."/>
        </authorList>
    </citation>
    <scope>NUCLEOTIDE SEQUENCE [LARGE SCALE GENOMIC DNA]</scope>
    <source>
        <strain evidence="10">AU8256</strain>
    </source>
</reference>
<gene>
    <name evidence="9" type="ORF">CAL24_08840</name>
</gene>
<feature type="transmembrane region" description="Helical" evidence="7">
    <location>
        <begin position="256"/>
        <end position="279"/>
    </location>
</feature>
<evidence type="ECO:0000259" key="8">
    <source>
        <dbReference type="PROSITE" id="PS50928"/>
    </source>
</evidence>
<dbReference type="Proteomes" id="UP000215633">
    <property type="component" value="Unassembled WGS sequence"/>
</dbReference>
<dbReference type="Pfam" id="PF00528">
    <property type="entry name" value="BPD_transp_1"/>
    <property type="match status" value="1"/>
</dbReference>
<dbReference type="PANTHER" id="PTHR43386:SF1">
    <property type="entry name" value="D,D-DIPEPTIDE TRANSPORT SYSTEM PERMEASE PROTEIN DDPC-RELATED"/>
    <property type="match status" value="1"/>
</dbReference>
<sequence>MTTNSLTMNPLHGVRRALAGQPAIIVIAALFMALVVAAAIGGEALAPHDPTYQDLGSRLLPPGAQGPEGRYWLGTEALGRDVLSLLIVGARPALVVSIVAVLLAAAVGICTGVGAGYRGGRLADLLLYLSNIQLSFPFFLLAITIVGILRPSVPLVIGVIALGSWVPFARITYSDTTQIKNLEYIEAVHVMRGTTLRILARHILPNVLPNVLVLATFALGTAIVMESGLSFVGLGVPTDTPTWGRMLSEGRDYMQTAWWLTVFPGGCIFLLVLSINVLGEQLRDYSDPKLTRG</sequence>
<evidence type="ECO:0000256" key="4">
    <source>
        <dbReference type="ARBA" id="ARBA00022692"/>
    </source>
</evidence>
<feature type="domain" description="ABC transmembrane type-1" evidence="8">
    <location>
        <begin position="90"/>
        <end position="279"/>
    </location>
</feature>
<proteinExistence type="inferred from homology"/>
<dbReference type="PANTHER" id="PTHR43386">
    <property type="entry name" value="OLIGOPEPTIDE TRANSPORT SYSTEM PERMEASE PROTEIN APPC"/>
    <property type="match status" value="1"/>
</dbReference>
<feature type="transmembrane region" description="Helical" evidence="7">
    <location>
        <begin position="211"/>
        <end position="236"/>
    </location>
</feature>
<dbReference type="InterPro" id="IPR035906">
    <property type="entry name" value="MetI-like_sf"/>
</dbReference>
<dbReference type="EMBL" id="NEVT01000003">
    <property type="protein sequence ID" value="OZI79998.1"/>
    <property type="molecule type" value="Genomic_DNA"/>
</dbReference>
<protein>
    <submittedName>
        <fullName evidence="9">ABC transporter permease</fullName>
    </submittedName>
</protein>
<dbReference type="AlphaFoldDB" id="A0A261W0V7"/>
<keyword evidence="4 7" id="KW-0812">Transmembrane</keyword>
<dbReference type="GO" id="GO:0005886">
    <property type="term" value="C:plasma membrane"/>
    <property type="evidence" value="ECO:0007669"/>
    <property type="project" value="UniProtKB-SubCell"/>
</dbReference>
<dbReference type="RefSeq" id="WP_094806438.1">
    <property type="nucleotide sequence ID" value="NZ_NEVT01000003.1"/>
</dbReference>
<comment type="similarity">
    <text evidence="7">Belongs to the binding-protein-dependent transport system permease family.</text>
</comment>
<dbReference type="GO" id="GO:0055085">
    <property type="term" value="P:transmembrane transport"/>
    <property type="evidence" value="ECO:0007669"/>
    <property type="project" value="InterPro"/>
</dbReference>
<organism evidence="9 10">
    <name type="scientific">Bordetella genomosp. 2</name>
    <dbReference type="NCBI Taxonomy" id="1983456"/>
    <lineage>
        <taxon>Bacteria</taxon>
        <taxon>Pseudomonadati</taxon>
        <taxon>Pseudomonadota</taxon>
        <taxon>Betaproteobacteria</taxon>
        <taxon>Burkholderiales</taxon>
        <taxon>Alcaligenaceae</taxon>
        <taxon>Bordetella</taxon>
    </lineage>
</organism>
<dbReference type="InterPro" id="IPR050366">
    <property type="entry name" value="BP-dependent_transpt_permease"/>
</dbReference>
<keyword evidence="2 7" id="KW-0813">Transport</keyword>
<evidence type="ECO:0000313" key="10">
    <source>
        <dbReference type="Proteomes" id="UP000215633"/>
    </source>
</evidence>
<evidence type="ECO:0000256" key="1">
    <source>
        <dbReference type="ARBA" id="ARBA00004651"/>
    </source>
</evidence>
<evidence type="ECO:0000256" key="2">
    <source>
        <dbReference type="ARBA" id="ARBA00022448"/>
    </source>
</evidence>
<dbReference type="CDD" id="cd06261">
    <property type="entry name" value="TM_PBP2"/>
    <property type="match status" value="1"/>
</dbReference>
<keyword evidence="5 7" id="KW-1133">Transmembrane helix</keyword>
<evidence type="ECO:0000313" key="9">
    <source>
        <dbReference type="EMBL" id="OZI79998.1"/>
    </source>
</evidence>
<dbReference type="PROSITE" id="PS50928">
    <property type="entry name" value="ABC_TM1"/>
    <property type="match status" value="1"/>
</dbReference>
<keyword evidence="6 7" id="KW-0472">Membrane</keyword>
<keyword evidence="10" id="KW-1185">Reference proteome</keyword>
<dbReference type="InterPro" id="IPR000515">
    <property type="entry name" value="MetI-like"/>
</dbReference>
<comment type="caution">
    <text evidence="9">The sequence shown here is derived from an EMBL/GenBank/DDBJ whole genome shotgun (WGS) entry which is preliminary data.</text>
</comment>
<accession>A0A261W0V7</accession>
<evidence type="ECO:0000256" key="6">
    <source>
        <dbReference type="ARBA" id="ARBA00023136"/>
    </source>
</evidence>
<name>A0A261W0V7_9BORD</name>
<feature type="transmembrane region" description="Helical" evidence="7">
    <location>
        <begin position="21"/>
        <end position="40"/>
    </location>
</feature>
<dbReference type="Gene3D" id="1.10.3720.10">
    <property type="entry name" value="MetI-like"/>
    <property type="match status" value="1"/>
</dbReference>